<dbReference type="InterPro" id="IPR000073">
    <property type="entry name" value="AB_hydrolase_1"/>
</dbReference>
<evidence type="ECO:0000313" key="3">
    <source>
        <dbReference type="Proteomes" id="UP000032068"/>
    </source>
</evidence>
<comment type="caution">
    <text evidence="2">The sequence shown here is derived from an EMBL/GenBank/DDBJ whole genome shotgun (WGS) entry which is preliminary data.</text>
</comment>
<dbReference type="Proteomes" id="UP000032068">
    <property type="component" value="Unassembled WGS sequence"/>
</dbReference>
<dbReference type="PANTHER" id="PTHR43798:SF33">
    <property type="entry name" value="HYDROLASE, PUTATIVE (AFU_ORTHOLOGUE AFUA_2G14860)-RELATED"/>
    <property type="match status" value="1"/>
</dbReference>
<sequence length="250" mass="26754">MSEHPYLLVHGLIGSLRDLAPVFHSRGMQAHAPDLLGYGAMQHVDPCAITLPGQVEHLARWLAERDIERVHLVGHSVGGAIAMLFATAHPTSVASIRNVEGNFSLADAFWSASVARMTAHEADTMLAQLRENPDGWLAKSGIAASASHRATASSFLGNQPASTIQATARSVVAVTGHADYLDAVRKIFAGQVPVHLIAGERSRDGWNVPQWALEKAASFTCVPGGHLMMVEDPARFVDALTSSQERSGDR</sequence>
<dbReference type="InterPro" id="IPR029058">
    <property type="entry name" value="AB_hydrolase_fold"/>
</dbReference>
<dbReference type="RefSeq" id="WP_042553891.1">
    <property type="nucleotide sequence ID" value="NZ_JXQW01000027.1"/>
</dbReference>
<dbReference type="SUPFAM" id="SSF53474">
    <property type="entry name" value="alpha/beta-Hydrolases"/>
    <property type="match status" value="1"/>
</dbReference>
<evidence type="ECO:0000259" key="1">
    <source>
        <dbReference type="Pfam" id="PF12697"/>
    </source>
</evidence>
<proteinExistence type="predicted"/>
<dbReference type="AlphaFoldDB" id="A0A0D0J4I7"/>
<protein>
    <recommendedName>
        <fullName evidence="1">AB hydrolase-1 domain-containing protein</fullName>
    </recommendedName>
</protein>
<accession>A0A0D0J4I7</accession>
<dbReference type="EMBL" id="JXQW01000027">
    <property type="protein sequence ID" value="KIQ00485.1"/>
    <property type="molecule type" value="Genomic_DNA"/>
</dbReference>
<dbReference type="InterPro" id="IPR050266">
    <property type="entry name" value="AB_hydrolase_sf"/>
</dbReference>
<dbReference type="GO" id="GO:0016020">
    <property type="term" value="C:membrane"/>
    <property type="evidence" value="ECO:0007669"/>
    <property type="project" value="TreeGrafter"/>
</dbReference>
<dbReference type="Gene3D" id="3.40.50.1820">
    <property type="entry name" value="alpha/beta hydrolase"/>
    <property type="match status" value="1"/>
</dbReference>
<name>A0A0D0J4I7_9PSED</name>
<feature type="domain" description="AB hydrolase-1" evidence="1">
    <location>
        <begin position="7"/>
        <end position="239"/>
    </location>
</feature>
<dbReference type="PANTHER" id="PTHR43798">
    <property type="entry name" value="MONOACYLGLYCEROL LIPASE"/>
    <property type="match status" value="1"/>
</dbReference>
<organism evidence="2 3">
    <name type="scientific">Pseudomonas fulva</name>
    <dbReference type="NCBI Taxonomy" id="47880"/>
    <lineage>
        <taxon>Bacteria</taxon>
        <taxon>Pseudomonadati</taxon>
        <taxon>Pseudomonadota</taxon>
        <taxon>Gammaproteobacteria</taxon>
        <taxon>Pseudomonadales</taxon>
        <taxon>Pseudomonadaceae</taxon>
        <taxon>Pseudomonas</taxon>
    </lineage>
</organism>
<evidence type="ECO:0000313" key="2">
    <source>
        <dbReference type="EMBL" id="KIQ00485.1"/>
    </source>
</evidence>
<dbReference type="Pfam" id="PF12697">
    <property type="entry name" value="Abhydrolase_6"/>
    <property type="match status" value="1"/>
</dbReference>
<dbReference type="OrthoDB" id="5380819at2"/>
<gene>
    <name evidence="2" type="ORF">RU08_11185</name>
</gene>
<reference evidence="2 3" key="1">
    <citation type="submission" date="2014-12" db="EMBL/GenBank/DDBJ databases">
        <title>16Stimator: statistical estimation of ribosomal gene copy numbers from draft genome assemblies.</title>
        <authorList>
            <person name="Perisin M.A."/>
            <person name="Vetter M."/>
            <person name="Gilbert J.A."/>
            <person name="Bergelson J."/>
        </authorList>
    </citation>
    <scope>NUCLEOTIDE SEQUENCE [LARGE SCALE GENOMIC DNA]</scope>
    <source>
        <strain evidence="2 3">MEJ086</strain>
    </source>
</reference>